<evidence type="ECO:0000256" key="12">
    <source>
        <dbReference type="ARBA" id="ARBA00056211"/>
    </source>
</evidence>
<dbReference type="InterPro" id="IPR043001">
    <property type="entry name" value="IP5_2-K_N_lobe"/>
</dbReference>
<keyword evidence="9" id="KW-0862">Zinc</keyword>
<evidence type="ECO:0000256" key="8">
    <source>
        <dbReference type="ARBA" id="ARBA00022777"/>
    </source>
</evidence>
<keyword evidence="8" id="KW-0418">Kinase</keyword>
<dbReference type="GO" id="GO:0005634">
    <property type="term" value="C:nucleus"/>
    <property type="evidence" value="ECO:0007669"/>
    <property type="project" value="TreeGrafter"/>
</dbReference>
<keyword evidence="6" id="KW-0479">Metal-binding</keyword>
<organism evidence="14 15">
    <name type="scientific">Corchorus olitorius</name>
    <dbReference type="NCBI Taxonomy" id="93759"/>
    <lineage>
        <taxon>Eukaryota</taxon>
        <taxon>Viridiplantae</taxon>
        <taxon>Streptophyta</taxon>
        <taxon>Embryophyta</taxon>
        <taxon>Tracheophyta</taxon>
        <taxon>Spermatophyta</taxon>
        <taxon>Magnoliopsida</taxon>
        <taxon>eudicotyledons</taxon>
        <taxon>Gunneridae</taxon>
        <taxon>Pentapetalae</taxon>
        <taxon>rosids</taxon>
        <taxon>malvids</taxon>
        <taxon>Malvales</taxon>
        <taxon>Malvaceae</taxon>
        <taxon>Grewioideae</taxon>
        <taxon>Apeibeae</taxon>
        <taxon>Corchorus</taxon>
    </lineage>
</organism>
<dbReference type="GO" id="GO:0032958">
    <property type="term" value="P:inositol phosphate biosynthetic process"/>
    <property type="evidence" value="ECO:0007669"/>
    <property type="project" value="TreeGrafter"/>
</dbReference>
<gene>
    <name evidence="14" type="ORF">COLO4_26258</name>
</gene>
<keyword evidence="5" id="KW-0808">Transferase</keyword>
<evidence type="ECO:0000256" key="1">
    <source>
        <dbReference type="ARBA" id="ARBA00001774"/>
    </source>
</evidence>
<evidence type="ECO:0000256" key="11">
    <source>
        <dbReference type="ARBA" id="ARBA00029574"/>
    </source>
</evidence>
<dbReference type="Gene3D" id="3.30.200.110">
    <property type="entry name" value="Inositol-pentakisphosphate 2-kinase, N-lobe"/>
    <property type="match status" value="1"/>
</dbReference>
<evidence type="ECO:0000256" key="3">
    <source>
        <dbReference type="ARBA" id="ARBA00007229"/>
    </source>
</evidence>
<feature type="domain" description="HMA" evidence="13">
    <location>
        <begin position="564"/>
        <end position="627"/>
    </location>
</feature>
<evidence type="ECO:0000313" key="14">
    <source>
        <dbReference type="EMBL" id="OMO75216.1"/>
    </source>
</evidence>
<comment type="similarity">
    <text evidence="3">Belongs to the IPK1 type 2 family.</text>
</comment>
<accession>A0A1R3HY16</accession>
<dbReference type="PANTHER" id="PTHR14456">
    <property type="entry name" value="INOSITOL POLYPHOSPHATE KINASE 1"/>
    <property type="match status" value="1"/>
</dbReference>
<dbReference type="FunFam" id="3.30.200.110:FF:000002">
    <property type="entry name" value="Inositol-pentakisphosphate 2-kinase"/>
    <property type="match status" value="1"/>
</dbReference>
<evidence type="ECO:0000256" key="10">
    <source>
        <dbReference type="ARBA" id="ARBA00022840"/>
    </source>
</evidence>
<evidence type="ECO:0000259" key="13">
    <source>
        <dbReference type="PROSITE" id="PS50846"/>
    </source>
</evidence>
<dbReference type="OrthoDB" id="272370at2759"/>
<dbReference type="InterPro" id="IPR036163">
    <property type="entry name" value="HMA_dom_sf"/>
</dbReference>
<dbReference type="AlphaFoldDB" id="A0A1R3HY16"/>
<dbReference type="InterPro" id="IPR009286">
    <property type="entry name" value="Ins_P5_2-kin"/>
</dbReference>
<dbReference type="STRING" id="93759.A0A1R3HY16"/>
<comment type="caution">
    <text evidence="14">The sequence shown here is derived from an EMBL/GenBank/DDBJ whole genome shotgun (WGS) entry which is preliminary data.</text>
</comment>
<dbReference type="Pfam" id="PF00403">
    <property type="entry name" value="HMA"/>
    <property type="match status" value="1"/>
</dbReference>
<comment type="function">
    <text evidence="12">Phosphorylates Ins(1,3,4,5,6)P5 at position 2 to form Ins(1,2,3,4,5,6)P6 (InsP6 or phytate). Phytate is a regulator of intracellular signaling, a highly abundant animal antinutrient, and a phosphate store in plant seeds. Also phosphorylates Ins(1,3,4,6)P4 and Ins(1,4,5,6)P4 to produce Ins(1,2,3,4,6)P5 and Ins(1,2,4,5,6)P5.</text>
</comment>
<proteinExistence type="inferred from homology"/>
<evidence type="ECO:0000313" key="15">
    <source>
        <dbReference type="Proteomes" id="UP000187203"/>
    </source>
</evidence>
<dbReference type="EC" id="2.7.1.158" evidence="4"/>
<keyword evidence="15" id="KW-1185">Reference proteome</keyword>
<evidence type="ECO:0000256" key="2">
    <source>
        <dbReference type="ARBA" id="ARBA00001947"/>
    </source>
</evidence>
<reference evidence="15" key="1">
    <citation type="submission" date="2013-09" db="EMBL/GenBank/DDBJ databases">
        <title>Corchorus olitorius genome sequencing.</title>
        <authorList>
            <person name="Alam M."/>
            <person name="Haque M.S."/>
            <person name="Islam M.S."/>
            <person name="Emdad E.M."/>
            <person name="Islam M.M."/>
            <person name="Ahmed B."/>
            <person name="Halim A."/>
            <person name="Hossen Q.M.M."/>
            <person name="Hossain M.Z."/>
            <person name="Ahmed R."/>
            <person name="Khan M.M."/>
            <person name="Islam R."/>
            <person name="Rashid M.M."/>
            <person name="Khan S.A."/>
            <person name="Rahman M.S."/>
            <person name="Alam M."/>
            <person name="Yahiya A.S."/>
            <person name="Khan M.S."/>
            <person name="Azam M.S."/>
            <person name="Haque T."/>
            <person name="Lashkar M.Z.H."/>
            <person name="Akhand A.I."/>
            <person name="Morshed G."/>
            <person name="Roy S."/>
            <person name="Uddin K.S."/>
            <person name="Rabeya T."/>
            <person name="Hossain A.S."/>
            <person name="Chowdhury A."/>
            <person name="Snigdha A.R."/>
            <person name="Mortoza M.S."/>
            <person name="Matin S.A."/>
            <person name="Hoque S.M.E."/>
            <person name="Islam M.K."/>
            <person name="Roy D.K."/>
            <person name="Haider R."/>
            <person name="Moosa M.M."/>
            <person name="Elias S.M."/>
            <person name="Hasan A.M."/>
            <person name="Jahan S."/>
            <person name="Shafiuddin M."/>
            <person name="Mahmood N."/>
            <person name="Shommy N.S."/>
        </authorList>
    </citation>
    <scope>NUCLEOTIDE SEQUENCE [LARGE SCALE GENOMIC DNA]</scope>
    <source>
        <strain evidence="15">cv. O-4</strain>
    </source>
</reference>
<comment type="catalytic activity">
    <reaction evidence="1">
        <text>1D-myo-inositol 1,3,4,5,6-pentakisphosphate + ATP = 1D-myo-inositol hexakisphosphate + ADP + H(+)</text>
        <dbReference type="Rhea" id="RHEA:20313"/>
        <dbReference type="ChEBI" id="CHEBI:15378"/>
        <dbReference type="ChEBI" id="CHEBI:30616"/>
        <dbReference type="ChEBI" id="CHEBI:57733"/>
        <dbReference type="ChEBI" id="CHEBI:58130"/>
        <dbReference type="ChEBI" id="CHEBI:456216"/>
        <dbReference type="EC" id="2.7.1.158"/>
    </reaction>
</comment>
<evidence type="ECO:0000256" key="5">
    <source>
        <dbReference type="ARBA" id="ARBA00022679"/>
    </source>
</evidence>
<dbReference type="PROSITE" id="PS50846">
    <property type="entry name" value="HMA_2"/>
    <property type="match status" value="1"/>
</dbReference>
<keyword evidence="7" id="KW-0547">Nucleotide-binding</keyword>
<dbReference type="SUPFAM" id="SSF55008">
    <property type="entry name" value="HMA, heavy metal-associated domain"/>
    <property type="match status" value="1"/>
</dbReference>
<dbReference type="Gene3D" id="3.30.70.100">
    <property type="match status" value="1"/>
</dbReference>
<evidence type="ECO:0000256" key="9">
    <source>
        <dbReference type="ARBA" id="ARBA00022833"/>
    </source>
</evidence>
<comment type="cofactor">
    <cofactor evidence="2">
        <name>Zn(2+)</name>
        <dbReference type="ChEBI" id="CHEBI:29105"/>
    </cofactor>
</comment>
<protein>
    <recommendedName>
        <fullName evidence="4">inositol-pentakisphosphate 2-kinase</fullName>
        <ecNumber evidence="4">2.7.1.158</ecNumber>
    </recommendedName>
    <alternativeName>
        <fullName evidence="11">Ins(1,3,4,5,6)P5 2-kinase</fullName>
    </alternativeName>
</protein>
<evidence type="ECO:0000256" key="6">
    <source>
        <dbReference type="ARBA" id="ARBA00022723"/>
    </source>
</evidence>
<dbReference type="EMBL" id="AWUE01019225">
    <property type="protein sequence ID" value="OMO75216.1"/>
    <property type="molecule type" value="Genomic_DNA"/>
</dbReference>
<dbReference type="InterPro" id="IPR006121">
    <property type="entry name" value="HMA_dom"/>
</dbReference>
<dbReference type="Proteomes" id="UP000187203">
    <property type="component" value="Unassembled WGS sequence"/>
</dbReference>
<dbReference type="Pfam" id="PF06090">
    <property type="entry name" value="Ins_P5_2-kin"/>
    <property type="match status" value="1"/>
</dbReference>
<keyword evidence="10" id="KW-0067">ATP-binding</keyword>
<sequence length="685" mass="76093">MEKVVLQKKDAADWVYRGEGAANLVLAYTGSSPVFIGKVMRIQKSQRNGKNGVNGNGTLTTHERLLWRENKELLASPSREIVEQLYVTHVMSPLLGPEHVDAGMRVLVTKEFLESVAKNVICLRPAWRVDSSEIDANRDSVLIISDHSIFPNGTHKAGPCISVEIKPKCGFLPISRFIAEENAVKRTTSRFRLHQALKLHNHEISEFSKYNPLDLFSGSRDGIAKAIEALYATPQNNFRVFLNGSLVFGGLGGGTDNTTVRVGEAFEEALKSVVKADKGLRTTGFIQLVTDAVYSSGVLNQLLEVQKLDNYDIEGAIHAYYNIISQPCVICRELSKDKKTHSYASLHSIPLDESLKIVKDYLIAATAKDLSLMICFTPKEDGKLQSGSSVDTVSLRATNQVFKYKVYFIDLDLKPLKKMEDYYERDKKIVSCYSQMVKTEQGADKANRKDAYGNLSSSVTLDPVCLTVTCKYCGDELFVGERVNAFEVLQCYIFVKMPCMVSSGSPFTSGNLGTWNRGEKRENDRAQGFGETATLETNSTTHYDEVVLLLQCICQLLCLYVVFWSKTTLSVELLCPKCRRKVMRVISDVVGITSIVLDPSKNTVTVTGEADPVKIIKQVRKFRKHASIISIGAAKSDDKKDGGDKKDVMFYGTTGLASSAPPKICQRCDVWYVVGDDFYSYCSIL</sequence>
<evidence type="ECO:0000256" key="7">
    <source>
        <dbReference type="ARBA" id="ARBA00022741"/>
    </source>
</evidence>
<dbReference type="GO" id="GO:0035299">
    <property type="term" value="F:inositol-1,3,4,5,6-pentakisphosphate 2-kinase activity"/>
    <property type="evidence" value="ECO:0007669"/>
    <property type="project" value="UniProtKB-EC"/>
</dbReference>
<evidence type="ECO:0000256" key="4">
    <source>
        <dbReference type="ARBA" id="ARBA00012023"/>
    </source>
</evidence>
<dbReference type="GO" id="GO:0046872">
    <property type="term" value="F:metal ion binding"/>
    <property type="evidence" value="ECO:0007669"/>
    <property type="project" value="UniProtKB-KW"/>
</dbReference>
<dbReference type="PANTHER" id="PTHR14456:SF2">
    <property type="entry name" value="INOSITOL-PENTAKISPHOSPHATE 2-KINASE"/>
    <property type="match status" value="1"/>
</dbReference>
<name>A0A1R3HY16_9ROSI</name>
<dbReference type="GO" id="GO:0005524">
    <property type="term" value="F:ATP binding"/>
    <property type="evidence" value="ECO:0007669"/>
    <property type="project" value="UniProtKB-KW"/>
</dbReference>